<dbReference type="Gene3D" id="3.40.50.300">
    <property type="entry name" value="P-loop containing nucleotide triphosphate hydrolases"/>
    <property type="match status" value="2"/>
</dbReference>
<evidence type="ECO:0000256" key="2">
    <source>
        <dbReference type="ARBA" id="ARBA00022801"/>
    </source>
</evidence>
<feature type="compositionally biased region" description="Basic and acidic residues" evidence="7">
    <location>
        <begin position="772"/>
        <end position="785"/>
    </location>
</feature>
<keyword evidence="2 6" id="KW-0378">Hydrolase</keyword>
<evidence type="ECO:0000256" key="4">
    <source>
        <dbReference type="ARBA" id="ARBA00022840"/>
    </source>
</evidence>
<feature type="domain" description="Helicase ATP-binding" evidence="8">
    <location>
        <begin position="131"/>
        <end position="323"/>
    </location>
</feature>
<keyword evidence="11" id="KW-1185">Reference proteome</keyword>
<dbReference type="Pfam" id="PF13959">
    <property type="entry name" value="CTE_SPB4"/>
    <property type="match status" value="1"/>
</dbReference>
<feature type="compositionally biased region" description="Acidic residues" evidence="7">
    <location>
        <begin position="844"/>
        <end position="865"/>
    </location>
</feature>
<keyword evidence="1 6" id="KW-0547">Nucleotide-binding</keyword>
<sequence>MAKRKHRPNSNANANANATSFERAAIDRLRARIKEECPPRGYAPPLNQKVSFRSLPISEATLRGLEGGNDDDGRGRDRRGKRQRGGKPNGGNIGGGGGGGKNDNKKNGNGDNTYSNKKQFWTMTDIQNACIPHALMGRDILGAARTGSGKTLAFLIPLLEKLYRRRYAPPDGPGAIVLSPTRELAVQTFQVLRSVGSHHHLSAGLLVGGKKEFGLEQLHVSNMNVVIATPGRLLQHLEQTAGLNVDRVCVLVLDEADRILDMGFRDQMVRILDYLPPGNDGDDDDINDDDRETMGRQTMLFSATQTRRVSDLAALSLHRPEYLGVHDKESSRTPLGLEQSVMVVPLQHKLNAVYSFVKSHLKCKTIVFFSSCSQVRHAWTVFCTMQPGVPLMALHGKLKQETRTRLYFDYLQRPHAVLFATDVAARGLDFPHVDWVVQADAPEDVDMYIHRVGRTARYKSGGKALLFVTPQEEGGMRGALAEAKINVKTCSMNPDKAVLVTRKAAAIVASSPDTNLLAKKAFKSYLRSVHLMPNKAIYPPGTVTSLPLEEYASSLGLASTPTVRFLKKLKNREEERKKKNVDYRLTKLKEEIKAERLMKKISKLGGVGNDDDYGGKKSNKTDGKDKKRPRDDNDDNDDSDEDSNDDGDDDNNSGLLVVKKVHEWESDDKSAAARPSLLPLVNLNEASKSRHVKKIRIDGSTTGVNQKIVFDDDGGIEEDTIHIERGRGGIGMVGEDLAATTSKITETIKDANELASAREEYLQRVRSRLSKTRELDRREEKERIQDKHKKRKVKEKSEGDAATTNHKGIDGVGDDDNDEGAVATLGRSLDEDNRSSSDDFKEDGQDDLYEDSTSDDGDANSDDEGIDVKANLEELALAIIGK</sequence>
<gene>
    <name evidence="10" type="ORF">ACHAW5_010533</name>
</gene>
<dbReference type="SMART" id="SM00490">
    <property type="entry name" value="HELICc"/>
    <property type="match status" value="1"/>
</dbReference>
<proteinExistence type="inferred from homology"/>
<feature type="compositionally biased region" description="Basic residues" evidence="7">
    <location>
        <begin position="76"/>
        <end position="85"/>
    </location>
</feature>
<dbReference type="GO" id="GO:0016787">
    <property type="term" value="F:hydrolase activity"/>
    <property type="evidence" value="ECO:0007669"/>
    <property type="project" value="UniProtKB-KW"/>
</dbReference>
<organism evidence="10 11">
    <name type="scientific">Stephanodiscus triporus</name>
    <dbReference type="NCBI Taxonomy" id="2934178"/>
    <lineage>
        <taxon>Eukaryota</taxon>
        <taxon>Sar</taxon>
        <taxon>Stramenopiles</taxon>
        <taxon>Ochrophyta</taxon>
        <taxon>Bacillariophyta</taxon>
        <taxon>Coscinodiscophyceae</taxon>
        <taxon>Thalassiosirophycidae</taxon>
        <taxon>Stephanodiscales</taxon>
        <taxon>Stephanodiscaceae</taxon>
        <taxon>Stephanodiscus</taxon>
    </lineage>
</organism>
<dbReference type="EMBL" id="JALLAZ020001058">
    <property type="protein sequence ID" value="KAL3781603.1"/>
    <property type="molecule type" value="Genomic_DNA"/>
</dbReference>
<dbReference type="SMART" id="SM01178">
    <property type="entry name" value="DUF4217"/>
    <property type="match status" value="1"/>
</dbReference>
<evidence type="ECO:0000259" key="9">
    <source>
        <dbReference type="PROSITE" id="PS51194"/>
    </source>
</evidence>
<protein>
    <recommendedName>
        <fullName evidence="6">ATP-dependent RNA helicase</fullName>
        <ecNumber evidence="6">3.6.4.13</ecNumber>
    </recommendedName>
</protein>
<name>A0ABD3P147_9STRA</name>
<feature type="region of interest" description="Disordered" evidence="7">
    <location>
        <begin position="772"/>
        <end position="867"/>
    </location>
</feature>
<dbReference type="GO" id="GO:0003724">
    <property type="term" value="F:RNA helicase activity"/>
    <property type="evidence" value="ECO:0007669"/>
    <property type="project" value="UniProtKB-EC"/>
</dbReference>
<feature type="domain" description="Helicase C-terminal" evidence="9">
    <location>
        <begin position="349"/>
        <end position="500"/>
    </location>
</feature>
<dbReference type="InterPro" id="IPR025313">
    <property type="entry name" value="SPB4-like_CTE"/>
</dbReference>
<feature type="compositionally biased region" description="Basic and acidic residues" evidence="7">
    <location>
        <begin position="828"/>
        <end position="843"/>
    </location>
</feature>
<comment type="function">
    <text evidence="6">RNA helicase.</text>
</comment>
<keyword evidence="4 6" id="KW-0067">ATP-binding</keyword>
<feature type="compositionally biased region" description="Gly residues" evidence="7">
    <location>
        <begin position="87"/>
        <end position="101"/>
    </location>
</feature>
<feature type="region of interest" description="Disordered" evidence="7">
    <location>
        <begin position="604"/>
        <end position="653"/>
    </location>
</feature>
<dbReference type="EC" id="3.6.4.13" evidence="6"/>
<dbReference type="SMART" id="SM00487">
    <property type="entry name" value="DEXDc"/>
    <property type="match status" value="1"/>
</dbReference>
<evidence type="ECO:0000259" key="8">
    <source>
        <dbReference type="PROSITE" id="PS51192"/>
    </source>
</evidence>
<feature type="compositionally biased region" description="Basic and acidic residues" evidence="7">
    <location>
        <begin position="613"/>
        <end position="631"/>
    </location>
</feature>
<dbReference type="InterPro" id="IPR000629">
    <property type="entry name" value="RNA-helicase_DEAD-box_CS"/>
</dbReference>
<evidence type="ECO:0000256" key="6">
    <source>
        <dbReference type="RuleBase" id="RU365068"/>
    </source>
</evidence>
<comment type="domain">
    <text evidence="6">The Q motif is unique to and characteristic of the DEAD box family of RNA helicases and controls ATP binding and hydrolysis.</text>
</comment>
<dbReference type="Pfam" id="PF00271">
    <property type="entry name" value="Helicase_C"/>
    <property type="match status" value="1"/>
</dbReference>
<evidence type="ECO:0000313" key="10">
    <source>
        <dbReference type="EMBL" id="KAL3781603.1"/>
    </source>
</evidence>
<accession>A0ABD3P147</accession>
<feature type="region of interest" description="Disordered" evidence="7">
    <location>
        <begin position="61"/>
        <end position="113"/>
    </location>
</feature>
<keyword evidence="3 6" id="KW-0347">Helicase</keyword>
<feature type="compositionally biased region" description="Acidic residues" evidence="7">
    <location>
        <begin position="632"/>
        <end position="651"/>
    </location>
</feature>
<reference evidence="10 11" key="1">
    <citation type="submission" date="2024-10" db="EMBL/GenBank/DDBJ databases">
        <title>Updated reference genomes for cyclostephanoid diatoms.</title>
        <authorList>
            <person name="Roberts W.R."/>
            <person name="Alverson A.J."/>
        </authorList>
    </citation>
    <scope>NUCLEOTIDE SEQUENCE [LARGE SCALE GENOMIC DNA]</scope>
    <source>
        <strain evidence="10 11">AJA276-08</strain>
    </source>
</reference>
<evidence type="ECO:0000256" key="3">
    <source>
        <dbReference type="ARBA" id="ARBA00022806"/>
    </source>
</evidence>
<feature type="region of interest" description="Disordered" evidence="7">
    <location>
        <begin position="1"/>
        <end position="22"/>
    </location>
</feature>
<evidence type="ECO:0000256" key="7">
    <source>
        <dbReference type="SAM" id="MobiDB-lite"/>
    </source>
</evidence>
<dbReference type="PROSITE" id="PS51192">
    <property type="entry name" value="HELICASE_ATP_BIND_1"/>
    <property type="match status" value="1"/>
</dbReference>
<dbReference type="CDD" id="cd18787">
    <property type="entry name" value="SF2_C_DEAD"/>
    <property type="match status" value="1"/>
</dbReference>
<dbReference type="AlphaFoldDB" id="A0ABD3P147"/>
<dbReference type="InterPro" id="IPR014001">
    <property type="entry name" value="Helicase_ATP-bd"/>
</dbReference>
<dbReference type="PROSITE" id="PS00039">
    <property type="entry name" value="DEAD_ATP_HELICASE"/>
    <property type="match status" value="1"/>
</dbReference>
<dbReference type="InterPro" id="IPR027417">
    <property type="entry name" value="P-loop_NTPase"/>
</dbReference>
<dbReference type="PANTHER" id="PTHR24031">
    <property type="entry name" value="RNA HELICASE"/>
    <property type="match status" value="1"/>
</dbReference>
<dbReference type="Proteomes" id="UP001530315">
    <property type="component" value="Unassembled WGS sequence"/>
</dbReference>
<dbReference type="CDD" id="cd17941">
    <property type="entry name" value="DEADc_DDX10"/>
    <property type="match status" value="1"/>
</dbReference>
<dbReference type="Pfam" id="PF00270">
    <property type="entry name" value="DEAD"/>
    <property type="match status" value="1"/>
</dbReference>
<evidence type="ECO:0000256" key="5">
    <source>
        <dbReference type="ARBA" id="ARBA00022884"/>
    </source>
</evidence>
<dbReference type="GO" id="GO:0003723">
    <property type="term" value="F:RNA binding"/>
    <property type="evidence" value="ECO:0007669"/>
    <property type="project" value="UniProtKB-UniRule"/>
</dbReference>
<dbReference type="InterPro" id="IPR001650">
    <property type="entry name" value="Helicase_C-like"/>
</dbReference>
<comment type="catalytic activity">
    <reaction evidence="6">
        <text>ATP + H2O = ADP + phosphate + H(+)</text>
        <dbReference type="Rhea" id="RHEA:13065"/>
        <dbReference type="ChEBI" id="CHEBI:15377"/>
        <dbReference type="ChEBI" id="CHEBI:15378"/>
        <dbReference type="ChEBI" id="CHEBI:30616"/>
        <dbReference type="ChEBI" id="CHEBI:43474"/>
        <dbReference type="ChEBI" id="CHEBI:456216"/>
        <dbReference type="EC" id="3.6.4.13"/>
    </reaction>
</comment>
<comment type="caution">
    <text evidence="10">The sequence shown here is derived from an EMBL/GenBank/DDBJ whole genome shotgun (WGS) entry which is preliminary data.</text>
</comment>
<comment type="similarity">
    <text evidence="6">Belongs to the DEAD box helicase family.</text>
</comment>
<evidence type="ECO:0000313" key="11">
    <source>
        <dbReference type="Proteomes" id="UP001530315"/>
    </source>
</evidence>
<dbReference type="GO" id="GO:0005524">
    <property type="term" value="F:ATP binding"/>
    <property type="evidence" value="ECO:0007669"/>
    <property type="project" value="UniProtKB-UniRule"/>
</dbReference>
<dbReference type="InterPro" id="IPR011545">
    <property type="entry name" value="DEAD/DEAH_box_helicase_dom"/>
</dbReference>
<dbReference type="PROSITE" id="PS51194">
    <property type="entry name" value="HELICASE_CTER"/>
    <property type="match status" value="1"/>
</dbReference>
<evidence type="ECO:0000256" key="1">
    <source>
        <dbReference type="ARBA" id="ARBA00022741"/>
    </source>
</evidence>
<dbReference type="SUPFAM" id="SSF52540">
    <property type="entry name" value="P-loop containing nucleoside triphosphate hydrolases"/>
    <property type="match status" value="1"/>
</dbReference>
<keyword evidence="5 6" id="KW-0694">RNA-binding</keyword>